<dbReference type="CDD" id="cd03353">
    <property type="entry name" value="LbH_GlmU_C"/>
    <property type="match status" value="1"/>
</dbReference>
<dbReference type="CDD" id="cd02540">
    <property type="entry name" value="GT2_GlmU_N_bac"/>
    <property type="match status" value="1"/>
</dbReference>
<keyword evidence="13" id="KW-0511">Multifunctional enzyme</keyword>
<dbReference type="GO" id="GO:0000287">
    <property type="term" value="F:magnesium ion binding"/>
    <property type="evidence" value="ECO:0007669"/>
    <property type="project" value="InterPro"/>
</dbReference>
<evidence type="ECO:0000256" key="5">
    <source>
        <dbReference type="ARBA" id="ARBA00022490"/>
    </source>
</evidence>
<dbReference type="InterPro" id="IPR001451">
    <property type="entry name" value="Hexapep"/>
</dbReference>
<dbReference type="InterPro" id="IPR011004">
    <property type="entry name" value="Trimer_LpxA-like_sf"/>
</dbReference>
<dbReference type="GO" id="GO:0009252">
    <property type="term" value="P:peptidoglycan biosynthetic process"/>
    <property type="evidence" value="ECO:0007669"/>
    <property type="project" value="UniProtKB-KW"/>
</dbReference>
<protein>
    <submittedName>
        <fullName evidence="20">Uncharacterized protein</fullName>
    </submittedName>
</protein>
<dbReference type="GO" id="GO:0005737">
    <property type="term" value="C:cytoplasm"/>
    <property type="evidence" value="ECO:0007669"/>
    <property type="project" value="UniProtKB-SubCell"/>
</dbReference>
<dbReference type="InterPro" id="IPR038009">
    <property type="entry name" value="GlmU_C_LbH"/>
</dbReference>
<dbReference type="PANTHER" id="PTHR43584:SF3">
    <property type="entry name" value="BIFUNCTIONAL PROTEIN GLMU"/>
    <property type="match status" value="1"/>
</dbReference>
<comment type="cofactor">
    <cofactor evidence="1">
        <name>Mg(2+)</name>
        <dbReference type="ChEBI" id="CHEBI:18420"/>
    </cofactor>
</comment>
<evidence type="ECO:0000256" key="10">
    <source>
        <dbReference type="ARBA" id="ARBA00022842"/>
    </source>
</evidence>
<evidence type="ECO:0000256" key="2">
    <source>
        <dbReference type="ARBA" id="ARBA00004496"/>
    </source>
</evidence>
<dbReference type="InterPro" id="IPR050065">
    <property type="entry name" value="GlmU-like"/>
</dbReference>
<evidence type="ECO:0000256" key="8">
    <source>
        <dbReference type="ARBA" id="ARBA00022723"/>
    </source>
</evidence>
<comment type="catalytic activity">
    <reaction evidence="16">
        <text>alpha-D-glucosamine 1-phosphate + acetyl-CoA = N-acetyl-alpha-D-glucosamine 1-phosphate + CoA + H(+)</text>
        <dbReference type="Rhea" id="RHEA:13725"/>
        <dbReference type="ChEBI" id="CHEBI:15378"/>
        <dbReference type="ChEBI" id="CHEBI:57287"/>
        <dbReference type="ChEBI" id="CHEBI:57288"/>
        <dbReference type="ChEBI" id="CHEBI:57776"/>
        <dbReference type="ChEBI" id="CHEBI:58516"/>
        <dbReference type="EC" id="2.3.1.157"/>
    </reaction>
</comment>
<comment type="similarity">
    <text evidence="4">In the N-terminal section; belongs to the N-acetylglucosamine-1-phosphate uridyltransferase family.</text>
</comment>
<keyword evidence="7" id="KW-0548">Nucleotidyltransferase</keyword>
<dbReference type="GO" id="GO:0006048">
    <property type="term" value="P:UDP-N-acetylglucosamine biosynthetic process"/>
    <property type="evidence" value="ECO:0007669"/>
    <property type="project" value="InterPro"/>
</dbReference>
<comment type="subcellular location">
    <subcellularLocation>
        <location evidence="2">Cytoplasm</location>
    </subcellularLocation>
</comment>
<keyword evidence="14" id="KW-0012">Acyltransferase</keyword>
<evidence type="ECO:0000256" key="1">
    <source>
        <dbReference type="ARBA" id="ARBA00001946"/>
    </source>
</evidence>
<dbReference type="PANTHER" id="PTHR43584">
    <property type="entry name" value="NUCLEOTIDYL TRANSFERASE"/>
    <property type="match status" value="1"/>
</dbReference>
<dbReference type="InterPro" id="IPR025877">
    <property type="entry name" value="MobA-like_NTP_Trfase"/>
</dbReference>
<comment type="catalytic activity">
    <reaction evidence="17">
        <text>N-acetyl-alpha-D-glucosamine 1-phosphate + UTP + H(+) = UDP-N-acetyl-alpha-D-glucosamine + diphosphate</text>
        <dbReference type="Rhea" id="RHEA:13509"/>
        <dbReference type="ChEBI" id="CHEBI:15378"/>
        <dbReference type="ChEBI" id="CHEBI:33019"/>
        <dbReference type="ChEBI" id="CHEBI:46398"/>
        <dbReference type="ChEBI" id="CHEBI:57705"/>
        <dbReference type="ChEBI" id="CHEBI:57776"/>
        <dbReference type="EC" id="2.7.7.23"/>
    </reaction>
</comment>
<dbReference type="InterPro" id="IPR005882">
    <property type="entry name" value="Bifunctional_GlmU"/>
</dbReference>
<dbReference type="GO" id="GO:0008360">
    <property type="term" value="P:regulation of cell shape"/>
    <property type="evidence" value="ECO:0007669"/>
    <property type="project" value="UniProtKB-KW"/>
</dbReference>
<evidence type="ECO:0000256" key="16">
    <source>
        <dbReference type="ARBA" id="ARBA00048247"/>
    </source>
</evidence>
<keyword evidence="9" id="KW-0677">Repeat</keyword>
<sequence>MNTDFVVLAAGEGKRMLGADPKVLLPIAGKPMAQHSLDTISEIEKSRTILVLGNQGREVKKALSTSKSTKFVTQRKQLGTAHAVKMALPKLRPSSVMVVLYGDVPLVEGKSLKKLIKSAEKGSLALLTFIKESPQGYGRIVRGSRNQVQAIIEEKDATKEQREIKEVNSGILAIKTSLAKKLLPEIKNKNASREYYLTDIVELAKNSGIKVQPLLLDDSDEALGANNPLELHELERACQRLSAKRLVNSGVNIADVNRLDIRGPFTASKGSFIDVNNVFEGSVEIGKNTKIGPNCYIKNSIIGDRVTVEANTVIEDSIVGDLCKLGPFARIRGGTKLEGQSELGNFVEANRSKIGKLSKAKHLTYLGDSNLGTKVNVGAGTITCNYDGKNKHKTKLDDGAFIGSNSSLVAPVKVGKEAYTGAGSVITKNVPPGNLAIGRSKQSNIKRKK</sequence>
<evidence type="ECO:0000256" key="11">
    <source>
        <dbReference type="ARBA" id="ARBA00022960"/>
    </source>
</evidence>
<dbReference type="EMBL" id="UINC01000956">
    <property type="protein sequence ID" value="SUZ65292.1"/>
    <property type="molecule type" value="Genomic_DNA"/>
</dbReference>
<dbReference type="Pfam" id="PF25087">
    <property type="entry name" value="GMPPB_C"/>
    <property type="match status" value="1"/>
</dbReference>
<reference evidence="20" key="1">
    <citation type="submission" date="2018-05" db="EMBL/GenBank/DDBJ databases">
        <authorList>
            <person name="Lanie J.A."/>
            <person name="Ng W.-L."/>
            <person name="Kazmierczak K.M."/>
            <person name="Andrzejewski T.M."/>
            <person name="Davidsen T.M."/>
            <person name="Wayne K.J."/>
            <person name="Tettelin H."/>
            <person name="Glass J.I."/>
            <person name="Rusch D."/>
            <person name="Podicherti R."/>
            <person name="Tsui H.-C.T."/>
            <person name="Winkler M.E."/>
        </authorList>
    </citation>
    <scope>NUCLEOTIDE SEQUENCE</scope>
</reference>
<dbReference type="GO" id="GO:0071555">
    <property type="term" value="P:cell wall organization"/>
    <property type="evidence" value="ECO:0007669"/>
    <property type="project" value="UniProtKB-KW"/>
</dbReference>
<keyword evidence="5" id="KW-0963">Cytoplasm</keyword>
<dbReference type="NCBIfam" id="TIGR01173">
    <property type="entry name" value="glmU"/>
    <property type="match status" value="1"/>
</dbReference>
<evidence type="ECO:0000256" key="14">
    <source>
        <dbReference type="ARBA" id="ARBA00023315"/>
    </source>
</evidence>
<dbReference type="Pfam" id="PF12804">
    <property type="entry name" value="NTP_transf_3"/>
    <property type="match status" value="1"/>
</dbReference>
<evidence type="ECO:0000256" key="4">
    <source>
        <dbReference type="ARBA" id="ARBA00007947"/>
    </source>
</evidence>
<keyword evidence="12" id="KW-0573">Peptidoglycan synthesis</keyword>
<evidence type="ECO:0000259" key="19">
    <source>
        <dbReference type="Pfam" id="PF25087"/>
    </source>
</evidence>
<name>A0A381PE66_9ZZZZ</name>
<comment type="similarity">
    <text evidence="3">In the C-terminal section; belongs to the transferase hexapeptide repeat family.</text>
</comment>
<feature type="domain" description="MobA-like NTP transferase" evidence="18">
    <location>
        <begin position="6"/>
        <end position="125"/>
    </location>
</feature>
<keyword evidence="6" id="KW-0808">Transferase</keyword>
<evidence type="ECO:0000256" key="3">
    <source>
        <dbReference type="ARBA" id="ARBA00007707"/>
    </source>
</evidence>
<evidence type="ECO:0000256" key="6">
    <source>
        <dbReference type="ARBA" id="ARBA00022679"/>
    </source>
</evidence>
<dbReference type="GO" id="GO:0003977">
    <property type="term" value="F:UDP-N-acetylglucosamine diphosphorylase activity"/>
    <property type="evidence" value="ECO:0007669"/>
    <property type="project" value="UniProtKB-EC"/>
</dbReference>
<evidence type="ECO:0000256" key="13">
    <source>
        <dbReference type="ARBA" id="ARBA00023268"/>
    </source>
</evidence>
<evidence type="ECO:0000256" key="9">
    <source>
        <dbReference type="ARBA" id="ARBA00022737"/>
    </source>
</evidence>
<proteinExistence type="inferred from homology"/>
<evidence type="ECO:0000259" key="18">
    <source>
        <dbReference type="Pfam" id="PF12804"/>
    </source>
</evidence>
<dbReference type="Gene3D" id="2.160.10.10">
    <property type="entry name" value="Hexapeptide repeat proteins"/>
    <property type="match status" value="1"/>
</dbReference>
<accession>A0A381PE66</accession>
<gene>
    <name evidence="20" type="ORF">METZ01_LOCUS18146</name>
</gene>
<dbReference type="InterPro" id="IPR056729">
    <property type="entry name" value="GMPPB_C"/>
</dbReference>
<evidence type="ECO:0000256" key="12">
    <source>
        <dbReference type="ARBA" id="ARBA00022984"/>
    </source>
</evidence>
<dbReference type="GO" id="GO:0019134">
    <property type="term" value="F:glucosamine-1-phosphate N-acetyltransferase activity"/>
    <property type="evidence" value="ECO:0007669"/>
    <property type="project" value="UniProtKB-EC"/>
</dbReference>
<evidence type="ECO:0000256" key="17">
    <source>
        <dbReference type="ARBA" id="ARBA00048493"/>
    </source>
</evidence>
<dbReference type="Gene3D" id="3.90.550.10">
    <property type="entry name" value="Spore Coat Polysaccharide Biosynthesis Protein SpsA, Chain A"/>
    <property type="match status" value="1"/>
</dbReference>
<dbReference type="HAMAP" id="MF_01631">
    <property type="entry name" value="GlmU"/>
    <property type="match status" value="1"/>
</dbReference>
<evidence type="ECO:0000313" key="20">
    <source>
        <dbReference type="EMBL" id="SUZ65292.1"/>
    </source>
</evidence>
<dbReference type="GO" id="GO:0000902">
    <property type="term" value="P:cell morphogenesis"/>
    <property type="evidence" value="ECO:0007669"/>
    <property type="project" value="InterPro"/>
</dbReference>
<dbReference type="SUPFAM" id="SSF53448">
    <property type="entry name" value="Nucleotide-diphospho-sugar transferases"/>
    <property type="match status" value="1"/>
</dbReference>
<dbReference type="Pfam" id="PF14602">
    <property type="entry name" value="Hexapep_2"/>
    <property type="match status" value="1"/>
</dbReference>
<dbReference type="AlphaFoldDB" id="A0A381PE66"/>
<keyword evidence="11" id="KW-0133">Cell shape</keyword>
<dbReference type="InterPro" id="IPR029044">
    <property type="entry name" value="Nucleotide-diphossugar_trans"/>
</dbReference>
<feature type="domain" description="Mannose-1-phosphate guanyltransferase C-terminal" evidence="19">
    <location>
        <begin position="263"/>
        <end position="340"/>
    </location>
</feature>
<keyword evidence="8" id="KW-0479">Metal-binding</keyword>
<evidence type="ECO:0000256" key="7">
    <source>
        <dbReference type="ARBA" id="ARBA00022695"/>
    </source>
</evidence>
<dbReference type="SUPFAM" id="SSF51161">
    <property type="entry name" value="Trimeric LpxA-like enzymes"/>
    <property type="match status" value="1"/>
</dbReference>
<keyword evidence="15" id="KW-0961">Cell wall biogenesis/degradation</keyword>
<evidence type="ECO:0000256" key="15">
    <source>
        <dbReference type="ARBA" id="ARBA00023316"/>
    </source>
</evidence>
<keyword evidence="10" id="KW-0460">Magnesium</keyword>
<organism evidence="20">
    <name type="scientific">marine metagenome</name>
    <dbReference type="NCBI Taxonomy" id="408172"/>
    <lineage>
        <taxon>unclassified sequences</taxon>
        <taxon>metagenomes</taxon>
        <taxon>ecological metagenomes</taxon>
    </lineage>
</organism>